<dbReference type="PANTHER" id="PTHR34512">
    <property type="entry name" value="CELL SURFACE PROTEIN"/>
    <property type="match status" value="1"/>
</dbReference>
<dbReference type="EMBL" id="BAABKB010000033">
    <property type="protein sequence ID" value="GAA5030507.1"/>
    <property type="molecule type" value="Genomic_DNA"/>
</dbReference>
<feature type="domain" description="Pyrrolo-quinoline quinone repeat" evidence="1">
    <location>
        <begin position="58"/>
        <end position="189"/>
    </location>
</feature>
<dbReference type="Gene3D" id="2.130.10.10">
    <property type="entry name" value="YVTN repeat-like/Quinoprotein amine dehydrogenase"/>
    <property type="match status" value="2"/>
</dbReference>
<dbReference type="InterPro" id="IPR018391">
    <property type="entry name" value="PQQ_b-propeller_rpt"/>
</dbReference>
<comment type="caution">
    <text evidence="2">The sequence shown here is derived from an EMBL/GenBank/DDBJ whole genome shotgun (WGS) entry which is preliminary data.</text>
</comment>
<dbReference type="PANTHER" id="PTHR34512:SF30">
    <property type="entry name" value="OUTER MEMBRANE PROTEIN ASSEMBLY FACTOR BAMB"/>
    <property type="match status" value="1"/>
</dbReference>
<feature type="domain" description="Pyrrolo-quinoline quinone repeat" evidence="1">
    <location>
        <begin position="198"/>
        <end position="351"/>
    </location>
</feature>
<gene>
    <name evidence="2" type="ORF">GCM10023335_70920</name>
</gene>
<keyword evidence="3" id="KW-1185">Reference proteome</keyword>
<dbReference type="InterPro" id="IPR015943">
    <property type="entry name" value="WD40/YVTN_repeat-like_dom_sf"/>
</dbReference>
<evidence type="ECO:0000313" key="3">
    <source>
        <dbReference type="Proteomes" id="UP001501759"/>
    </source>
</evidence>
<dbReference type="SUPFAM" id="SSF50998">
    <property type="entry name" value="Quinoprotein alcohol dehydrogenase-like"/>
    <property type="match status" value="1"/>
</dbReference>
<sequence>MIGSLKLGHQWGDVFTGARGPFPAAFAPGAPVAPDRVVRRTTDEQALVHGLSVRWTGSGVTAMNLRTGEEYWRYERREPKAVVGESAVSERTVVVGHNDGRLVGIDLRSGKLLWRVDVREDGFRFVHLAGGQVVTGAPGAVRAFDERDGRSLWTLKVSESCPVVLVVSAHALPDHLSVVHVMCNVTSLDRDGYNLLLGVDNRTGEAVWRQRTVDPEQMAWGDGHTLVTSDPERPVQLLDMNRQGTSRRAALPPDEWDVVAAGSGTVLTGTDPKEDSDDHDTVLHAYDSRDGRRSWQLRAPTGQEYGFPAIADGRVYVVCQPLLTAADAGRRIQSDLVILDADTGRRLHTLRLPAMTAPDDSDDFGKLDVLDTGDGAVSIGWRDGGGDLLVATD</sequence>
<proteinExistence type="predicted"/>
<name>A0ABP9JHJ3_9ACTN</name>
<evidence type="ECO:0000259" key="1">
    <source>
        <dbReference type="Pfam" id="PF13360"/>
    </source>
</evidence>
<evidence type="ECO:0000313" key="2">
    <source>
        <dbReference type="EMBL" id="GAA5030507.1"/>
    </source>
</evidence>
<dbReference type="Pfam" id="PF13360">
    <property type="entry name" value="PQQ_2"/>
    <property type="match status" value="2"/>
</dbReference>
<dbReference type="SMART" id="SM00564">
    <property type="entry name" value="PQQ"/>
    <property type="match status" value="4"/>
</dbReference>
<reference evidence="3" key="1">
    <citation type="journal article" date="2019" name="Int. J. Syst. Evol. Microbiol.">
        <title>The Global Catalogue of Microorganisms (GCM) 10K type strain sequencing project: providing services to taxonomists for standard genome sequencing and annotation.</title>
        <authorList>
            <consortium name="The Broad Institute Genomics Platform"/>
            <consortium name="The Broad Institute Genome Sequencing Center for Infectious Disease"/>
            <person name="Wu L."/>
            <person name="Ma J."/>
        </authorList>
    </citation>
    <scope>NUCLEOTIDE SEQUENCE [LARGE SCALE GENOMIC DNA]</scope>
    <source>
        <strain evidence="3">JCM 18409</strain>
    </source>
</reference>
<dbReference type="Proteomes" id="UP001501759">
    <property type="component" value="Unassembled WGS sequence"/>
</dbReference>
<accession>A0ABP9JHJ3</accession>
<dbReference type="InterPro" id="IPR002372">
    <property type="entry name" value="PQQ_rpt_dom"/>
</dbReference>
<protein>
    <recommendedName>
        <fullName evidence="1">Pyrrolo-quinoline quinone repeat domain-containing protein</fullName>
    </recommendedName>
</protein>
<dbReference type="InterPro" id="IPR011047">
    <property type="entry name" value="Quinoprotein_ADH-like_sf"/>
</dbReference>
<organism evidence="2 3">
    <name type="scientific">Streptomyces siamensis</name>
    <dbReference type="NCBI Taxonomy" id="1274986"/>
    <lineage>
        <taxon>Bacteria</taxon>
        <taxon>Bacillati</taxon>
        <taxon>Actinomycetota</taxon>
        <taxon>Actinomycetes</taxon>
        <taxon>Kitasatosporales</taxon>
        <taxon>Streptomycetaceae</taxon>
        <taxon>Streptomyces</taxon>
    </lineage>
</organism>